<dbReference type="Pfam" id="PF08241">
    <property type="entry name" value="Methyltransf_11"/>
    <property type="match status" value="1"/>
</dbReference>
<reference evidence="2 3" key="1">
    <citation type="submission" date="2024-04" db="EMBL/GenBank/DDBJ databases">
        <title>draft genome sequnece of Paenibacillus filicis.</title>
        <authorList>
            <person name="Kim D.-U."/>
        </authorList>
    </citation>
    <scope>NUCLEOTIDE SEQUENCE [LARGE SCALE GENOMIC DNA]</scope>
    <source>
        <strain evidence="2 3">KACC14197</strain>
    </source>
</reference>
<accession>A0ABU9DMM8</accession>
<gene>
    <name evidence="2" type="ORF">WMW72_19610</name>
</gene>
<dbReference type="InterPro" id="IPR013216">
    <property type="entry name" value="Methyltransf_11"/>
</dbReference>
<keyword evidence="3" id="KW-1185">Reference proteome</keyword>
<evidence type="ECO:0000313" key="3">
    <source>
        <dbReference type="Proteomes" id="UP001469365"/>
    </source>
</evidence>
<keyword evidence="2" id="KW-0808">Transferase</keyword>
<proteinExistence type="predicted"/>
<feature type="domain" description="Methyltransferase type 11" evidence="1">
    <location>
        <begin position="58"/>
        <end position="153"/>
    </location>
</feature>
<sequence length="270" mass="30412">MVYKTRRRHTMNEFIKESVQKQFSKNPENYVKNAWHAKGDDLAFLVASSEVEGSMTVLDIATGGGHVANALAPLAAQVTAYDLTRDMLQAAENFIRGNGHDNVVFTEGDAEQLPFADETFDRVTCRIAAHHFPDVPKFVSEAFRVLKPGGKLLLIDNVAPEADELDIFYNDVEKLRDPSHVRAWKKSEWIRVLELSGLRIELVKRFRKAFQFQSWCQRGGVSPEDTALLETKLLQTSPDVYRFFSIETDESGSLVSFAGESVYIQAVKLP</sequence>
<dbReference type="Proteomes" id="UP001469365">
    <property type="component" value="Unassembled WGS sequence"/>
</dbReference>
<comment type="caution">
    <text evidence="2">The sequence shown here is derived from an EMBL/GenBank/DDBJ whole genome shotgun (WGS) entry which is preliminary data.</text>
</comment>
<dbReference type="GO" id="GO:0008168">
    <property type="term" value="F:methyltransferase activity"/>
    <property type="evidence" value="ECO:0007669"/>
    <property type="project" value="UniProtKB-KW"/>
</dbReference>
<dbReference type="EMBL" id="JBBPCC010000013">
    <property type="protein sequence ID" value="MEK8130116.1"/>
    <property type="molecule type" value="Genomic_DNA"/>
</dbReference>
<protein>
    <submittedName>
        <fullName evidence="2">Class I SAM-dependent methyltransferase</fullName>
    </submittedName>
</protein>
<dbReference type="RefSeq" id="WP_341417245.1">
    <property type="nucleotide sequence ID" value="NZ_JBBPCC010000013.1"/>
</dbReference>
<dbReference type="Gene3D" id="3.40.50.150">
    <property type="entry name" value="Vaccinia Virus protein VP39"/>
    <property type="match status" value="1"/>
</dbReference>
<keyword evidence="2" id="KW-0489">Methyltransferase</keyword>
<dbReference type="GO" id="GO:0032259">
    <property type="term" value="P:methylation"/>
    <property type="evidence" value="ECO:0007669"/>
    <property type="project" value="UniProtKB-KW"/>
</dbReference>
<dbReference type="PANTHER" id="PTHR43591">
    <property type="entry name" value="METHYLTRANSFERASE"/>
    <property type="match status" value="1"/>
</dbReference>
<organism evidence="2 3">
    <name type="scientific">Paenibacillus filicis</name>
    <dbReference type="NCBI Taxonomy" id="669464"/>
    <lineage>
        <taxon>Bacteria</taxon>
        <taxon>Bacillati</taxon>
        <taxon>Bacillota</taxon>
        <taxon>Bacilli</taxon>
        <taxon>Bacillales</taxon>
        <taxon>Paenibacillaceae</taxon>
        <taxon>Paenibacillus</taxon>
    </lineage>
</organism>
<name>A0ABU9DMM8_9BACL</name>
<dbReference type="CDD" id="cd02440">
    <property type="entry name" value="AdoMet_MTases"/>
    <property type="match status" value="1"/>
</dbReference>
<dbReference type="SUPFAM" id="SSF53335">
    <property type="entry name" value="S-adenosyl-L-methionine-dependent methyltransferases"/>
    <property type="match status" value="1"/>
</dbReference>
<dbReference type="InterPro" id="IPR029063">
    <property type="entry name" value="SAM-dependent_MTases_sf"/>
</dbReference>
<evidence type="ECO:0000313" key="2">
    <source>
        <dbReference type="EMBL" id="MEK8130116.1"/>
    </source>
</evidence>
<evidence type="ECO:0000259" key="1">
    <source>
        <dbReference type="Pfam" id="PF08241"/>
    </source>
</evidence>